<name>A0A7D9D2V5_9GAMM</name>
<dbReference type="AlphaFoldDB" id="A0A7D9D2V5"/>
<reference evidence="2" key="1">
    <citation type="submission" date="2019-07" db="EMBL/GenBank/DDBJ databases">
        <authorList>
            <person name="Weber M."/>
            <person name="Kostadinov I."/>
            <person name="Kostadinov D I."/>
        </authorList>
    </citation>
    <scope>NUCLEOTIDE SEQUENCE</scope>
    <source>
        <strain evidence="2">Gfbio:sag-sample-m06:053724c1-46a9-4a36-b237-ea2bf867836b</strain>
    </source>
</reference>
<dbReference type="SUPFAM" id="SSF51556">
    <property type="entry name" value="Metallo-dependent hydrolases"/>
    <property type="match status" value="1"/>
</dbReference>
<dbReference type="PROSITE" id="PS51257">
    <property type="entry name" value="PROKAR_LIPOPROTEIN"/>
    <property type="match status" value="1"/>
</dbReference>
<organism evidence="2">
    <name type="scientific">uncultured Woeseiaceae bacterium</name>
    <dbReference type="NCBI Taxonomy" id="1983305"/>
    <lineage>
        <taxon>Bacteria</taxon>
        <taxon>Pseudomonadati</taxon>
        <taxon>Pseudomonadota</taxon>
        <taxon>Gammaproteobacteria</taxon>
        <taxon>Woeseiales</taxon>
        <taxon>Woeseiaceae</taxon>
        <taxon>environmental samples</taxon>
    </lineage>
</organism>
<evidence type="ECO:0000256" key="1">
    <source>
        <dbReference type="SAM" id="SignalP"/>
    </source>
</evidence>
<dbReference type="GO" id="GO:0047420">
    <property type="term" value="F:N-acyl-D-amino-acid deacylase activity"/>
    <property type="evidence" value="ECO:0007669"/>
    <property type="project" value="UniProtKB-EC"/>
</dbReference>
<feature type="signal peptide" evidence="1">
    <location>
        <begin position="1"/>
        <end position="24"/>
    </location>
</feature>
<gene>
    <name evidence="2" type="ORF">JTBM06_V1_700001</name>
</gene>
<keyword evidence="1" id="KW-0732">Signal</keyword>
<sequence length="524" mass="56503">MTTLKFYAALIFLGVLSACSQEQAAVQEHYSVLIINGTVYDGTLTPARNTNIGISGQRIASMDASADAQADLIIDAAGMAVVPGFIDPHTHAGEDLLDDMRKSNINYLTQGVTTVFLGNDGRGLPDLEQKLAILKRQGTGSNVAFFTGHGTAREKFLGLEDRAPTDDELEQMRDFVASDMRAGALGLSTGLFYRPGSYAETDEVIELAKVAAKFGGVYDSHIRDESSYSIGLLGAVKEVIEIGEAANIPVHIAHLKALGRDVWGQSGDIIALVAAARERGVEVTADQYPWLASGTSLSSSLIPRWVQADSQEAMFERLANADLKDRIREEMEANLWRRGGDDSLLVTGESEWRGMTLKDIAEDLGVDAIDAAVEVVRGGDPSIASFNMQSDDLDALALQPWVMTGSDGSGGHPRKYATYPKAYQDMVVTKSLFSLPYFVYRSAGLVADSFYLCDRGYLRPGLVADIAIIDLDNFRPIADYKNPTELSTGISELLVNGKLAITGGQYTGALPGSVINRQLLDCPE</sequence>
<dbReference type="EMBL" id="LR633967">
    <property type="protein sequence ID" value="VUX56365.1"/>
    <property type="molecule type" value="Genomic_DNA"/>
</dbReference>
<evidence type="ECO:0000313" key="2">
    <source>
        <dbReference type="EMBL" id="VUX56365.1"/>
    </source>
</evidence>
<dbReference type="Gene3D" id="3.20.20.140">
    <property type="entry name" value="Metal-dependent hydrolases"/>
    <property type="match status" value="2"/>
</dbReference>
<protein>
    <submittedName>
        <fullName evidence="2">N-acyl-D-amino-acid deacylase</fullName>
        <ecNumber evidence="2">3.5.1.81</ecNumber>
    </submittedName>
</protein>
<dbReference type="SUPFAM" id="SSF51338">
    <property type="entry name" value="Composite domain of metallo-dependent hydrolases"/>
    <property type="match status" value="1"/>
</dbReference>
<dbReference type="EC" id="3.5.1.81" evidence="2"/>
<dbReference type="InterPro" id="IPR032466">
    <property type="entry name" value="Metal_Hydrolase"/>
</dbReference>
<feature type="chain" id="PRO_5027589906" evidence="1">
    <location>
        <begin position="25"/>
        <end position="524"/>
    </location>
</feature>
<keyword evidence="2" id="KW-0378">Hydrolase</keyword>
<proteinExistence type="predicted"/>
<accession>A0A7D9D2V5</accession>
<dbReference type="PANTHER" id="PTHR11647:SF1">
    <property type="entry name" value="COLLAPSIN RESPONSE MEDIATOR PROTEIN"/>
    <property type="match status" value="1"/>
</dbReference>
<dbReference type="PANTHER" id="PTHR11647">
    <property type="entry name" value="HYDRANTOINASE/DIHYDROPYRIMIDINASE FAMILY MEMBER"/>
    <property type="match status" value="1"/>
</dbReference>
<dbReference type="InterPro" id="IPR050378">
    <property type="entry name" value="Metallo-dep_Hydrolases_sf"/>
</dbReference>
<dbReference type="InterPro" id="IPR011059">
    <property type="entry name" value="Metal-dep_hydrolase_composite"/>
</dbReference>